<keyword evidence="5 9" id="KW-0829">Tyrosine-protein kinase</keyword>
<evidence type="ECO:0000313" key="13">
    <source>
        <dbReference type="EMBL" id="CDL94730.1"/>
    </source>
</evidence>
<feature type="compositionally biased region" description="Basic and acidic residues" evidence="10">
    <location>
        <begin position="666"/>
        <end position="682"/>
    </location>
</feature>
<dbReference type="EMBL" id="CAVP010058476">
    <property type="protein sequence ID" value="CDL94730.1"/>
    <property type="molecule type" value="Genomic_DNA"/>
</dbReference>
<feature type="region of interest" description="Disordered" evidence="10">
    <location>
        <begin position="56"/>
        <end position="146"/>
    </location>
</feature>
<evidence type="ECO:0000256" key="10">
    <source>
        <dbReference type="SAM" id="MobiDB-lite"/>
    </source>
</evidence>
<organism evidence="13">
    <name type="scientific">Haemonchus contortus</name>
    <name type="common">Barber pole worm</name>
    <dbReference type="NCBI Taxonomy" id="6289"/>
    <lineage>
        <taxon>Eukaryota</taxon>
        <taxon>Metazoa</taxon>
        <taxon>Ecdysozoa</taxon>
        <taxon>Nematoda</taxon>
        <taxon>Chromadorea</taxon>
        <taxon>Rhabditida</taxon>
        <taxon>Rhabditina</taxon>
        <taxon>Rhabditomorpha</taxon>
        <taxon>Strongyloidea</taxon>
        <taxon>Trichostrongylidae</taxon>
        <taxon>Haemonchus</taxon>
    </lineage>
</organism>
<feature type="region of interest" description="Disordered" evidence="10">
    <location>
        <begin position="547"/>
        <end position="682"/>
    </location>
</feature>
<evidence type="ECO:0000256" key="4">
    <source>
        <dbReference type="ARBA" id="ARBA00022840"/>
    </source>
</evidence>
<accession>W6NCZ5</accession>
<dbReference type="InterPro" id="IPR008266">
    <property type="entry name" value="Tyr_kinase_AS"/>
</dbReference>
<dbReference type="Pfam" id="PF07714">
    <property type="entry name" value="PK_Tyr_Ser-Thr"/>
    <property type="match status" value="1"/>
</dbReference>
<evidence type="ECO:0000256" key="8">
    <source>
        <dbReference type="PROSITE-ProRule" id="PRU10141"/>
    </source>
</evidence>
<evidence type="ECO:0000256" key="1">
    <source>
        <dbReference type="ARBA" id="ARBA00022679"/>
    </source>
</evidence>
<keyword evidence="2 8" id="KW-0547">Nucleotide-binding</keyword>
<keyword evidence="1 9" id="KW-0808">Transferase</keyword>
<dbReference type="EC" id="2.7.10.2" evidence="9"/>
<dbReference type="InterPro" id="IPR017441">
    <property type="entry name" value="Protein_kinase_ATP_BS"/>
</dbReference>
<dbReference type="PROSITE" id="PS50011">
    <property type="entry name" value="PROTEIN_KINASE_DOM"/>
    <property type="match status" value="1"/>
</dbReference>
<dbReference type="PANTHER" id="PTHR24418">
    <property type="entry name" value="TYROSINE-PROTEIN KINASE"/>
    <property type="match status" value="1"/>
</dbReference>
<dbReference type="PRINTS" id="PR00109">
    <property type="entry name" value="TYRKINASE"/>
</dbReference>
<reference evidence="13" key="1">
    <citation type="submission" date="2013-03" db="EMBL/GenBank/DDBJ databases">
        <authorList>
            <person name="Aslett M."/>
        </authorList>
    </citation>
    <scope>NUCLEOTIDE SEQUENCE [LARGE SCALE GENOMIC DNA]</scope>
    <source>
        <strain evidence="13">ISE/inbred ISE</strain>
    </source>
</reference>
<evidence type="ECO:0000256" key="3">
    <source>
        <dbReference type="ARBA" id="ARBA00022777"/>
    </source>
</evidence>
<proteinExistence type="inferred from homology"/>
<feature type="compositionally biased region" description="Pro residues" evidence="10">
    <location>
        <begin position="584"/>
        <end position="617"/>
    </location>
</feature>
<dbReference type="SUPFAM" id="SSF56112">
    <property type="entry name" value="Protein kinase-like (PK-like)"/>
    <property type="match status" value="1"/>
</dbReference>
<dbReference type="AlphaFoldDB" id="W6NCZ5"/>
<feature type="domain" description="Protein kinase" evidence="12">
    <location>
        <begin position="285"/>
        <end position="548"/>
    </location>
</feature>
<comment type="catalytic activity">
    <reaction evidence="6 9">
        <text>L-tyrosyl-[protein] + ATP = O-phospho-L-tyrosyl-[protein] + ADP + H(+)</text>
        <dbReference type="Rhea" id="RHEA:10596"/>
        <dbReference type="Rhea" id="RHEA-COMP:10136"/>
        <dbReference type="Rhea" id="RHEA-COMP:20101"/>
        <dbReference type="ChEBI" id="CHEBI:15378"/>
        <dbReference type="ChEBI" id="CHEBI:30616"/>
        <dbReference type="ChEBI" id="CHEBI:46858"/>
        <dbReference type="ChEBI" id="CHEBI:61978"/>
        <dbReference type="ChEBI" id="CHEBI:456216"/>
        <dbReference type="EC" id="2.7.10.2"/>
    </reaction>
</comment>
<protein>
    <recommendedName>
        <fullName evidence="9">Tyrosine-protein kinase</fullName>
        <ecNumber evidence="9">2.7.10.2</ecNumber>
    </recommendedName>
</protein>
<dbReference type="Gene3D" id="3.30.505.10">
    <property type="entry name" value="SH2 domain"/>
    <property type="match status" value="1"/>
</dbReference>
<feature type="compositionally biased region" description="Basic and acidic residues" evidence="10">
    <location>
        <begin position="56"/>
        <end position="108"/>
    </location>
</feature>
<dbReference type="GO" id="GO:0005524">
    <property type="term" value="F:ATP binding"/>
    <property type="evidence" value="ECO:0007669"/>
    <property type="project" value="UniProtKB-UniRule"/>
</dbReference>
<evidence type="ECO:0000256" key="9">
    <source>
        <dbReference type="RuleBase" id="RU362096"/>
    </source>
</evidence>
<feature type="compositionally biased region" description="Low complexity" evidence="10">
    <location>
        <begin position="562"/>
        <end position="583"/>
    </location>
</feature>
<sequence length="682" mass="76304">MSGISRNDEENKYSTYASVLPGGWDECASEDARGNLCGELLVFDTVLILSMGDDPEKCNAIRNADEKPPAPADDSKKGKEHEEVEKSDWLGPARKTEKESSESQKITREVLIQPTPPKERDDSQKAISQAPRPKEEKHSKSKLGSLEVERAAVDKGMADYIDEAAERTLSELQNEPWYHGALPLEDIGALVAEPGSFLIRELEPEEGRIPMPCLTVRFEGQLKDYPIHAIQVEDSRQFTIDGKNTSKTVVGLVQKHYEEKLPLPDEALLVKPVPKQPWELTKDKIKLITKLGEGAFGEVWQGTLRQSATQTVQAAIKVTKLKEDNKKYMQELFKEARLMRQYQHINVVAFFGMVMENENVMIVMEMVNGGGLDHYLKKNVVSIADKCSYAFDVALGLYYLHSKRCMHRDLACRNCLIDTQKNIVKISDFGLSKQADTYKIQPTEKIPTKWQAPEVVATHVYTRECDVYSYGILVWEIFNNAKMPFEEYDNKTVRHRLSDPTFRPKLSDDLPDEIRVVVTACWSAAPDSRPVMKDVAWILKRFQKHKTKGSTLKQLAPPNPAAKPVVAPPNAQAQGPQPQAPQLSLPPVPRPPTSPPPPRIATPPPPPRSPVPPPLPGAPRVVPKTGNLPNIPIAQRKVISKGFNAPPRTVPSPARPVIPQKKGPPVRKDKHTDTETGTRRRR</sequence>
<evidence type="ECO:0000256" key="7">
    <source>
        <dbReference type="PROSITE-ProRule" id="PRU00191"/>
    </source>
</evidence>
<evidence type="ECO:0000259" key="12">
    <source>
        <dbReference type="PROSITE" id="PS50011"/>
    </source>
</evidence>
<dbReference type="Gene3D" id="1.10.510.10">
    <property type="entry name" value="Transferase(Phosphotransferase) domain 1"/>
    <property type="match status" value="1"/>
</dbReference>
<feature type="binding site" evidence="8">
    <location>
        <position position="317"/>
    </location>
    <ligand>
        <name>ATP</name>
        <dbReference type="ChEBI" id="CHEBI:30616"/>
    </ligand>
</feature>
<dbReference type="SMART" id="SM00252">
    <property type="entry name" value="SH2"/>
    <property type="match status" value="1"/>
</dbReference>
<dbReference type="PROSITE" id="PS00107">
    <property type="entry name" value="PROTEIN_KINASE_ATP"/>
    <property type="match status" value="1"/>
</dbReference>
<evidence type="ECO:0000256" key="6">
    <source>
        <dbReference type="ARBA" id="ARBA00051245"/>
    </source>
</evidence>
<comment type="similarity">
    <text evidence="9">Belongs to the protein kinase superfamily. Tyr protein kinase family.</text>
</comment>
<dbReference type="InterPro" id="IPR000980">
    <property type="entry name" value="SH2"/>
</dbReference>
<dbReference type="SUPFAM" id="SSF55550">
    <property type="entry name" value="SH2 domain"/>
    <property type="match status" value="1"/>
</dbReference>
<dbReference type="InterPro" id="IPR050198">
    <property type="entry name" value="Non-receptor_tyrosine_kinases"/>
</dbReference>
<dbReference type="PROSITE" id="PS00109">
    <property type="entry name" value="PROTEIN_KINASE_TYR"/>
    <property type="match status" value="1"/>
</dbReference>
<dbReference type="InterPro" id="IPR020635">
    <property type="entry name" value="Tyr_kinase_cat_dom"/>
</dbReference>
<dbReference type="SMART" id="SM00219">
    <property type="entry name" value="TyrKc"/>
    <property type="match status" value="1"/>
</dbReference>
<dbReference type="InterPro" id="IPR011009">
    <property type="entry name" value="Kinase-like_dom_sf"/>
</dbReference>
<dbReference type="PROSITE" id="PS50001">
    <property type="entry name" value="SH2"/>
    <property type="match status" value="1"/>
</dbReference>
<reference evidence="13" key="2">
    <citation type="submission" date="2013-05" db="EMBL/GenBank/DDBJ databases">
        <title>The genome and transcriptome of Haemonchus contortus: a key model parasite for drug and vaccine discovery.</title>
        <authorList>
            <person name="Laing R."/>
            <person name="Kikuchi T."/>
            <person name="Martinelli A."/>
            <person name="Tsai I.J."/>
            <person name="Beech R.N."/>
            <person name="Redman E."/>
            <person name="Holroyd N."/>
            <person name="Bartley D.J."/>
            <person name="Beasley H."/>
            <person name="Britton C."/>
            <person name="Curran D."/>
            <person name="Devaney E."/>
            <person name="Gilabert A."/>
            <person name="Jackson F."/>
            <person name="Hunt M."/>
            <person name="Johnston S."/>
            <person name="Kryukov I."/>
            <person name="Li K."/>
            <person name="Morrison A.A."/>
            <person name="Reid A.J."/>
            <person name="Sargison N."/>
            <person name="Saunders G."/>
            <person name="Wasmuth J.D."/>
            <person name="Wolstenholme A."/>
            <person name="Berriman M."/>
            <person name="Gilleard J.S."/>
            <person name="Cotton J.A."/>
        </authorList>
    </citation>
    <scope>NUCLEOTIDE SEQUENCE [LARGE SCALE GENOMIC DNA]</scope>
    <source>
        <strain evidence="13">ISE/inbred ISE</strain>
    </source>
</reference>
<dbReference type="InterPro" id="IPR036860">
    <property type="entry name" value="SH2_dom_sf"/>
</dbReference>
<evidence type="ECO:0000256" key="5">
    <source>
        <dbReference type="ARBA" id="ARBA00023137"/>
    </source>
</evidence>
<dbReference type="CDD" id="cd00192">
    <property type="entry name" value="PTKc"/>
    <property type="match status" value="1"/>
</dbReference>
<name>W6NCZ5_HAECO</name>
<gene>
    <name evidence="13" type="ORF">HCOI_01153800</name>
</gene>
<dbReference type="Gene3D" id="3.30.200.20">
    <property type="entry name" value="Phosphorylase Kinase, domain 1"/>
    <property type="match status" value="1"/>
</dbReference>
<dbReference type="GO" id="GO:0004715">
    <property type="term" value="F:non-membrane spanning protein tyrosine kinase activity"/>
    <property type="evidence" value="ECO:0007669"/>
    <property type="project" value="UniProtKB-EC"/>
</dbReference>
<evidence type="ECO:0000259" key="11">
    <source>
        <dbReference type="PROSITE" id="PS50001"/>
    </source>
</evidence>
<comment type="caution">
    <text evidence="13">The sequence shown here is derived from an EMBL/GenBank/DDBJ whole genome shotgun (WGS) entry which is preliminary data.</text>
</comment>
<keyword evidence="3 9" id="KW-0418">Kinase</keyword>
<keyword evidence="7" id="KW-0727">SH2 domain</keyword>
<evidence type="ECO:0000256" key="2">
    <source>
        <dbReference type="ARBA" id="ARBA00022741"/>
    </source>
</evidence>
<dbReference type="InterPro" id="IPR000719">
    <property type="entry name" value="Prot_kinase_dom"/>
</dbReference>
<keyword evidence="4 8" id="KW-0067">ATP-binding</keyword>
<dbReference type="InterPro" id="IPR001245">
    <property type="entry name" value="Ser-Thr/Tyr_kinase_cat_dom"/>
</dbReference>
<feature type="domain" description="SH2" evidence="11">
    <location>
        <begin position="177"/>
        <end position="273"/>
    </location>
</feature>